<feature type="region of interest" description="Disordered" evidence="1">
    <location>
        <begin position="124"/>
        <end position="143"/>
    </location>
</feature>
<dbReference type="PROSITE" id="PS50174">
    <property type="entry name" value="G_PATCH"/>
    <property type="match status" value="1"/>
</dbReference>
<dbReference type="PANTHER" id="PTHR23149">
    <property type="entry name" value="G PATCH DOMAIN CONTAINING PROTEIN"/>
    <property type="match status" value="1"/>
</dbReference>
<dbReference type="GO" id="GO:0005730">
    <property type="term" value="C:nucleolus"/>
    <property type="evidence" value="ECO:0007669"/>
    <property type="project" value="TreeGrafter"/>
</dbReference>
<feature type="compositionally biased region" description="Basic and acidic residues" evidence="1">
    <location>
        <begin position="59"/>
        <end position="82"/>
    </location>
</feature>
<dbReference type="InterPro" id="IPR000467">
    <property type="entry name" value="G_patch_dom"/>
</dbReference>
<proteinExistence type="predicted"/>
<dbReference type="GO" id="GO:0010521">
    <property type="term" value="F:telomerase inhibitor activity"/>
    <property type="evidence" value="ECO:0007669"/>
    <property type="project" value="TreeGrafter"/>
</dbReference>
<keyword evidence="3" id="KW-1185">Reference proteome</keyword>
<sequence>MLEKLGWEKGKGLGAKKQGITEIISLKSIDENQGLGFKGDKDEWIAHQDDFTSVLAGLSEHHSNELEETEVPNKEDGKKTDDTQSLEYKSKNTKKRIHYHKFTRSKDTSSYSSSDLNSILGSEVVAKKKKQKVEEDKEAQLKNNEEAKVEKCDNGLLVIKGGSINDYFAKKMAELNKRKGVSREKDNSIEPSSSELIERVKKSSEKDAKPCNIKSTKSAKEPSDILNPEMGIADNNEVTITSSLVKKKNKIDPDVDDTLINSGCGGASKKDSSEENVPPVKKSKKKRKKDKKQNSESENVVEEKSTEMEVEGIAHSNSYKNGERFKEKIPSEMEKEVEGIVDSSSKKKGKRKKDNKSSGTPVKNKSKNEDVDFEDNEPPSDSQNSEEKAREDNENNKVPKTDTQSLPEAPKKKKSKKDKSDSVVKEEEVKLKKDDSSSNAHEDPSNSTNKSIKPPPPKEMWKKKGSNKFASKKGKYKHRPNFKAHPKCPSSYLGK</sequence>
<feature type="compositionally biased region" description="Basic and acidic residues" evidence="1">
    <location>
        <begin position="132"/>
        <end position="143"/>
    </location>
</feature>
<feature type="compositionally biased region" description="Basic residues" evidence="1">
    <location>
        <begin position="281"/>
        <end position="291"/>
    </location>
</feature>
<dbReference type="OrthoDB" id="29523at2759"/>
<feature type="region of interest" description="Disordered" evidence="1">
    <location>
        <begin position="177"/>
        <end position="235"/>
    </location>
</feature>
<feature type="region of interest" description="Disordered" evidence="1">
    <location>
        <begin position="56"/>
        <end position="92"/>
    </location>
</feature>
<evidence type="ECO:0000256" key="1">
    <source>
        <dbReference type="SAM" id="MobiDB-lite"/>
    </source>
</evidence>
<dbReference type="EMBL" id="HG994583">
    <property type="protein sequence ID" value="CAF2930943.1"/>
    <property type="molecule type" value="Genomic_DNA"/>
</dbReference>
<gene>
    <name evidence="2" type="ORF">LSAA_8224</name>
</gene>
<dbReference type="PANTHER" id="PTHR23149:SF27">
    <property type="entry name" value="PIN2_TERF1-INTERACTING TELOMERASE INHIBITOR 1"/>
    <property type="match status" value="1"/>
</dbReference>
<accession>A0A7R8CU21</accession>
<feature type="compositionally biased region" description="Basic and acidic residues" evidence="1">
    <location>
        <begin position="177"/>
        <end position="188"/>
    </location>
</feature>
<dbReference type="InterPro" id="IPR050656">
    <property type="entry name" value="PINX1"/>
</dbReference>
<dbReference type="SMART" id="SM00443">
    <property type="entry name" value="G_patch"/>
    <property type="match status" value="1"/>
</dbReference>
<evidence type="ECO:0000313" key="2">
    <source>
        <dbReference type="EMBL" id="CAF2930943.1"/>
    </source>
</evidence>
<dbReference type="AlphaFoldDB" id="A0A7R8CU21"/>
<feature type="compositionally biased region" description="Basic residues" evidence="1">
    <location>
        <begin position="461"/>
        <end position="486"/>
    </location>
</feature>
<name>A0A7R8CU21_LEPSM</name>
<feature type="region of interest" description="Disordered" evidence="1">
    <location>
        <begin position="247"/>
        <end position="495"/>
    </location>
</feature>
<feature type="compositionally biased region" description="Basic and acidic residues" evidence="1">
    <location>
        <begin position="385"/>
        <end position="400"/>
    </location>
</feature>
<dbReference type="GO" id="GO:0003676">
    <property type="term" value="F:nucleic acid binding"/>
    <property type="evidence" value="ECO:0007669"/>
    <property type="project" value="InterPro"/>
</dbReference>
<feature type="region of interest" description="Disordered" evidence="1">
    <location>
        <begin position="97"/>
        <end position="116"/>
    </location>
</feature>
<feature type="compositionally biased region" description="Basic and acidic residues" evidence="1">
    <location>
        <begin position="321"/>
        <end position="338"/>
    </location>
</feature>
<feature type="compositionally biased region" description="Basic and acidic residues" evidence="1">
    <location>
        <begin position="196"/>
        <end position="209"/>
    </location>
</feature>
<evidence type="ECO:0000313" key="3">
    <source>
        <dbReference type="Proteomes" id="UP000675881"/>
    </source>
</evidence>
<protein>
    <submittedName>
        <fullName evidence="2">PINX1</fullName>
    </submittedName>
</protein>
<feature type="compositionally biased region" description="Basic and acidic residues" evidence="1">
    <location>
        <begin position="418"/>
        <end position="444"/>
    </location>
</feature>
<organism evidence="2 3">
    <name type="scientific">Lepeophtheirus salmonis</name>
    <name type="common">Salmon louse</name>
    <name type="synonym">Caligus salmonis</name>
    <dbReference type="NCBI Taxonomy" id="72036"/>
    <lineage>
        <taxon>Eukaryota</taxon>
        <taxon>Metazoa</taxon>
        <taxon>Ecdysozoa</taxon>
        <taxon>Arthropoda</taxon>
        <taxon>Crustacea</taxon>
        <taxon>Multicrustacea</taxon>
        <taxon>Hexanauplia</taxon>
        <taxon>Copepoda</taxon>
        <taxon>Siphonostomatoida</taxon>
        <taxon>Caligidae</taxon>
        <taxon>Lepeophtheirus</taxon>
    </lineage>
</organism>
<reference evidence="2" key="1">
    <citation type="submission" date="2021-02" db="EMBL/GenBank/DDBJ databases">
        <authorList>
            <person name="Bekaert M."/>
        </authorList>
    </citation>
    <scope>NUCLEOTIDE SEQUENCE</scope>
    <source>
        <strain evidence="2">IoA-00</strain>
    </source>
</reference>
<dbReference type="Proteomes" id="UP000675881">
    <property type="component" value="Chromosome 4"/>
</dbReference>
<dbReference type="Pfam" id="PF01585">
    <property type="entry name" value="G-patch"/>
    <property type="match status" value="1"/>
</dbReference>